<name>A0A1S8WJ07_OPIVI</name>
<dbReference type="Proteomes" id="UP000243686">
    <property type="component" value="Unassembled WGS sequence"/>
</dbReference>
<proteinExistence type="predicted"/>
<protein>
    <submittedName>
        <fullName evidence="1">Uncharacterized protein</fullName>
    </submittedName>
</protein>
<evidence type="ECO:0000313" key="1">
    <source>
        <dbReference type="EMBL" id="OON14416.1"/>
    </source>
</evidence>
<gene>
    <name evidence="1" type="ORF">X801_09792</name>
</gene>
<dbReference type="AlphaFoldDB" id="A0A1S8WJ07"/>
<organism evidence="1 2">
    <name type="scientific">Opisthorchis viverrini</name>
    <name type="common">Southeast Asian liver fluke</name>
    <dbReference type="NCBI Taxonomy" id="6198"/>
    <lineage>
        <taxon>Eukaryota</taxon>
        <taxon>Metazoa</taxon>
        <taxon>Spiralia</taxon>
        <taxon>Lophotrochozoa</taxon>
        <taxon>Platyhelminthes</taxon>
        <taxon>Trematoda</taxon>
        <taxon>Digenea</taxon>
        <taxon>Opisthorchiida</taxon>
        <taxon>Opisthorchiata</taxon>
        <taxon>Opisthorchiidae</taxon>
        <taxon>Opisthorchis</taxon>
    </lineage>
</organism>
<accession>A0A1S8WJ07</accession>
<keyword evidence="2" id="KW-1185">Reference proteome</keyword>
<reference evidence="1 2" key="1">
    <citation type="submission" date="2015-03" db="EMBL/GenBank/DDBJ databases">
        <title>Draft genome of the nematode, Opisthorchis viverrini.</title>
        <authorList>
            <person name="Mitreva M."/>
        </authorList>
    </citation>
    <scope>NUCLEOTIDE SEQUENCE [LARGE SCALE GENOMIC DNA]</scope>
    <source>
        <strain evidence="1">Khon Kaen</strain>
    </source>
</reference>
<sequence length="141" mass="16147">MTIFGIENIDIPKEINLTAHFVGMQQLGGVRTITESRKDRDSEQRVENDELQQFDVVKIPGKYELDEGMIGQLNGRRYTATTYLEEQCRTNSVLTALSTIIPKKELAIGYVNVAFKNNLSTNTSHFRMSQLRLCRNNHQQL</sequence>
<feature type="non-terminal residue" evidence="1">
    <location>
        <position position="141"/>
    </location>
</feature>
<dbReference type="EMBL" id="KV906661">
    <property type="protein sequence ID" value="OON14416.1"/>
    <property type="molecule type" value="Genomic_DNA"/>
</dbReference>
<evidence type="ECO:0000313" key="2">
    <source>
        <dbReference type="Proteomes" id="UP000243686"/>
    </source>
</evidence>